<feature type="compositionally biased region" description="Low complexity" evidence="1">
    <location>
        <begin position="63"/>
        <end position="77"/>
    </location>
</feature>
<dbReference type="EMBL" id="LJBN01000090">
    <property type="protein sequence ID" value="OOQ90292.1"/>
    <property type="molecule type" value="Genomic_DNA"/>
</dbReference>
<evidence type="ECO:0000256" key="1">
    <source>
        <dbReference type="SAM" id="MobiDB-lite"/>
    </source>
</evidence>
<gene>
    <name evidence="2" type="ORF">PEBR_06212</name>
</gene>
<feature type="region of interest" description="Disordered" evidence="1">
    <location>
        <begin position="1"/>
        <end position="92"/>
    </location>
</feature>
<organism evidence="2 3">
    <name type="scientific">Penicillium brasilianum</name>
    <dbReference type="NCBI Taxonomy" id="104259"/>
    <lineage>
        <taxon>Eukaryota</taxon>
        <taxon>Fungi</taxon>
        <taxon>Dikarya</taxon>
        <taxon>Ascomycota</taxon>
        <taxon>Pezizomycotina</taxon>
        <taxon>Eurotiomycetes</taxon>
        <taxon>Eurotiomycetidae</taxon>
        <taxon>Eurotiales</taxon>
        <taxon>Aspergillaceae</taxon>
        <taxon>Penicillium</taxon>
    </lineage>
</organism>
<protein>
    <submittedName>
        <fullName evidence="2">Uncharacterized protein</fullName>
    </submittedName>
</protein>
<dbReference type="Proteomes" id="UP000190744">
    <property type="component" value="Unassembled WGS sequence"/>
</dbReference>
<evidence type="ECO:0000313" key="3">
    <source>
        <dbReference type="Proteomes" id="UP000190744"/>
    </source>
</evidence>
<accession>A0A1S9RXR0</accession>
<proteinExistence type="predicted"/>
<sequence>MAPRQGGDALVTRAKKEAKKEAKKDRVLPGVRISRSSSNPRIAKSTRSPSKPKRPPGRPFKMSTGTASSQTSSRSTSAIPSPANPSLASTPAPRSLSLLETLPVEILEKIFLYSLNLNLPRASPVIAAAVSREKIFKILIILAFWNDPSPNPRSEPINRILRPLDYVPLTREQRGQLQEAVFRARWCTMERVREQIPTIMLLTIHRQWVNLGIVMNNYQRAALDKFMNRQDDTIRDFYGYGPALRILAPHYSQDSEMLARSRIPNPHRYELYVKPMQRVEIRAVTINTIVIWPALSILKFPDHLLRGRNTGFTPDDVMYLEMLRMCSNNFALNDTPVLPSTTSTVNRTALHQGVDNAIRTQNYNALISLLKLDEYIFRFHTSRQGQPVCYTIPSDHFLTVTKVGRENPHLNAAFFEALLRASAESIPPNAPEILQWTLENVRLSQAKPSRYNQLNAKLATWLSNFVLRLPDQLEYTQGFPQGQLFTCGQLDPLDLEATRFIEEVLAPWRGPPTNWMPESQFRVEDWWVKKSGESKK</sequence>
<name>A0A1S9RXR0_PENBI</name>
<reference evidence="3" key="1">
    <citation type="submission" date="2015-09" db="EMBL/GenBank/DDBJ databases">
        <authorList>
            <person name="Fill T.P."/>
            <person name="Baretta J.F."/>
            <person name="de Almeida L.G."/>
            <person name="Rocha M."/>
            <person name="de Souza D.H."/>
            <person name="Malavazi I."/>
            <person name="Cerdeira L.T."/>
            <person name="Hong H."/>
            <person name="Samborskyy M."/>
            <person name="de Vasconcelos A.T."/>
            <person name="Leadlay P."/>
            <person name="Rodrigues-Filho E."/>
        </authorList>
    </citation>
    <scope>NUCLEOTIDE SEQUENCE [LARGE SCALE GENOMIC DNA]</scope>
    <source>
        <strain evidence="3">LaBioMMi 136</strain>
    </source>
</reference>
<evidence type="ECO:0000313" key="2">
    <source>
        <dbReference type="EMBL" id="OOQ90292.1"/>
    </source>
</evidence>
<dbReference type="AlphaFoldDB" id="A0A1S9RXR0"/>
<feature type="compositionally biased region" description="Basic and acidic residues" evidence="1">
    <location>
        <begin position="14"/>
        <end position="27"/>
    </location>
</feature>
<comment type="caution">
    <text evidence="2">The sequence shown here is derived from an EMBL/GenBank/DDBJ whole genome shotgun (WGS) entry which is preliminary data.</text>
</comment>